<organism evidence="6 7">
    <name type="scientific">Remersonia thermophila</name>
    <dbReference type="NCBI Taxonomy" id="72144"/>
    <lineage>
        <taxon>Eukaryota</taxon>
        <taxon>Fungi</taxon>
        <taxon>Dikarya</taxon>
        <taxon>Ascomycota</taxon>
        <taxon>Pezizomycotina</taxon>
        <taxon>Sordariomycetes</taxon>
        <taxon>Sordariomycetidae</taxon>
        <taxon>Sordariales</taxon>
        <taxon>Sordariales incertae sedis</taxon>
        <taxon>Remersonia</taxon>
    </lineage>
</organism>
<feature type="region of interest" description="Disordered" evidence="4">
    <location>
        <begin position="979"/>
        <end position="1001"/>
    </location>
</feature>
<comment type="subcellular location">
    <subcellularLocation>
        <location evidence="1">Nucleus</location>
    </subcellularLocation>
</comment>
<name>A0ABR4DM53_9PEZI</name>
<evidence type="ECO:0000256" key="1">
    <source>
        <dbReference type="ARBA" id="ARBA00004123"/>
    </source>
</evidence>
<dbReference type="PROSITE" id="PS50048">
    <property type="entry name" value="ZN2_CY6_FUNGAL_2"/>
    <property type="match status" value="1"/>
</dbReference>
<dbReference type="CDD" id="cd12148">
    <property type="entry name" value="fungal_TF_MHR"/>
    <property type="match status" value="1"/>
</dbReference>
<accession>A0ABR4DM53</accession>
<dbReference type="SMART" id="SM00066">
    <property type="entry name" value="GAL4"/>
    <property type="match status" value="1"/>
</dbReference>
<dbReference type="Pfam" id="PF04082">
    <property type="entry name" value="Fungal_trans"/>
    <property type="match status" value="1"/>
</dbReference>
<dbReference type="PANTHER" id="PTHR31001:SF40">
    <property type="entry name" value="ZN(II)2CYS6 TRANSCRIPTION FACTOR (EUROFUNG)"/>
    <property type="match status" value="1"/>
</dbReference>
<keyword evidence="3" id="KW-0539">Nucleus</keyword>
<dbReference type="Gene3D" id="4.10.240.10">
    <property type="entry name" value="Zn(2)-C6 fungal-type DNA-binding domain"/>
    <property type="match status" value="1"/>
</dbReference>
<evidence type="ECO:0000313" key="6">
    <source>
        <dbReference type="EMBL" id="KAL2271204.1"/>
    </source>
</evidence>
<dbReference type="EMBL" id="JAZGUE010000001">
    <property type="protein sequence ID" value="KAL2271204.1"/>
    <property type="molecule type" value="Genomic_DNA"/>
</dbReference>
<dbReference type="GeneID" id="98127028"/>
<protein>
    <recommendedName>
        <fullName evidence="5">Zn(2)-C6 fungal-type domain-containing protein</fullName>
    </recommendedName>
</protein>
<evidence type="ECO:0000256" key="4">
    <source>
        <dbReference type="SAM" id="MobiDB-lite"/>
    </source>
</evidence>
<feature type="compositionally biased region" description="Low complexity" evidence="4">
    <location>
        <begin position="74"/>
        <end position="90"/>
    </location>
</feature>
<feature type="compositionally biased region" description="Low complexity" evidence="4">
    <location>
        <begin position="984"/>
        <end position="1001"/>
    </location>
</feature>
<reference evidence="6 7" key="1">
    <citation type="journal article" date="2024" name="Commun. Biol.">
        <title>Comparative genomic analysis of thermophilic fungi reveals convergent evolutionary adaptations and gene losses.</title>
        <authorList>
            <person name="Steindorff A.S."/>
            <person name="Aguilar-Pontes M.V."/>
            <person name="Robinson A.J."/>
            <person name="Andreopoulos B."/>
            <person name="LaButti K."/>
            <person name="Kuo A."/>
            <person name="Mondo S."/>
            <person name="Riley R."/>
            <person name="Otillar R."/>
            <person name="Haridas S."/>
            <person name="Lipzen A."/>
            <person name="Grimwood J."/>
            <person name="Schmutz J."/>
            <person name="Clum A."/>
            <person name="Reid I.D."/>
            <person name="Moisan M.C."/>
            <person name="Butler G."/>
            <person name="Nguyen T.T.M."/>
            <person name="Dewar K."/>
            <person name="Conant G."/>
            <person name="Drula E."/>
            <person name="Henrissat B."/>
            <person name="Hansel C."/>
            <person name="Singer S."/>
            <person name="Hutchinson M.I."/>
            <person name="de Vries R.P."/>
            <person name="Natvig D.O."/>
            <person name="Powell A.J."/>
            <person name="Tsang A."/>
            <person name="Grigoriev I.V."/>
        </authorList>
    </citation>
    <scope>NUCLEOTIDE SEQUENCE [LARGE SCALE GENOMIC DNA]</scope>
    <source>
        <strain evidence="6 7">ATCC 22073</strain>
    </source>
</reference>
<evidence type="ECO:0000256" key="2">
    <source>
        <dbReference type="ARBA" id="ARBA00022723"/>
    </source>
</evidence>
<dbReference type="PROSITE" id="PS00463">
    <property type="entry name" value="ZN2_CY6_FUNGAL_1"/>
    <property type="match status" value="1"/>
</dbReference>
<proteinExistence type="predicted"/>
<feature type="region of interest" description="Disordered" evidence="4">
    <location>
        <begin position="921"/>
        <end position="957"/>
    </location>
</feature>
<dbReference type="InterPro" id="IPR007219">
    <property type="entry name" value="XnlR_reg_dom"/>
</dbReference>
<feature type="region of interest" description="Disordered" evidence="4">
    <location>
        <begin position="47"/>
        <end position="130"/>
    </location>
</feature>
<dbReference type="InterPro" id="IPR050613">
    <property type="entry name" value="Sec_Metabolite_Reg"/>
</dbReference>
<feature type="compositionally biased region" description="Pro residues" evidence="4">
    <location>
        <begin position="779"/>
        <end position="789"/>
    </location>
</feature>
<dbReference type="RefSeq" id="XP_070869928.1">
    <property type="nucleotide sequence ID" value="XM_071012384.1"/>
</dbReference>
<dbReference type="InterPro" id="IPR036864">
    <property type="entry name" value="Zn2-C6_fun-type_DNA-bd_sf"/>
</dbReference>
<feature type="region of interest" description="Disordered" evidence="4">
    <location>
        <begin position="765"/>
        <end position="822"/>
    </location>
</feature>
<dbReference type="PANTHER" id="PTHR31001">
    <property type="entry name" value="UNCHARACTERIZED TRANSCRIPTIONAL REGULATORY PROTEIN"/>
    <property type="match status" value="1"/>
</dbReference>
<evidence type="ECO:0000256" key="3">
    <source>
        <dbReference type="ARBA" id="ARBA00023242"/>
    </source>
</evidence>
<feature type="compositionally biased region" description="Low complexity" evidence="4">
    <location>
        <begin position="931"/>
        <end position="944"/>
    </location>
</feature>
<dbReference type="SUPFAM" id="SSF57701">
    <property type="entry name" value="Zn2/Cys6 DNA-binding domain"/>
    <property type="match status" value="1"/>
</dbReference>
<dbReference type="InterPro" id="IPR001138">
    <property type="entry name" value="Zn2Cys6_DnaBD"/>
</dbReference>
<gene>
    <name evidence="6" type="ORF">VTJ83DRAFT_575</name>
</gene>
<sequence length="1071" mass="118036">MAANHFRRPDMSAPSCWPPLTALGHPLHGDLSPYTIGTALSLATMPPYSSPAEAPADAASLGDQGPPRPTSHQPAGAPSGALSGADAGGPSDDRGRTQNNRCDHHRQRSLGPGPPADEAPTPVAQKPIRRRMRMITSCLECRRRKLKCEKKQPCHNCKRFQRDCVYLGPNLDEASQQRLTEIKEKVGSLERQLERDVAKGARANRNRNRNRSPDGDPSNNQSRRFMADDPEGEDQELQMTPLVALDLTYDNGSDGNGTDDLIDLGIRIGKMRITERIGGLNRPRISEEIQAGLAETQAHLNTGSLVVGSENLLDAPDLPDFLKPGGSYLPPSSGFFFGQFDQPPSFMYLLPPSALAHPLMRRYFEAVHPIARCVHRPSLEGAYASFWDDVRQNVEPRASIQTVVFAAWFSAAVTVDDAFCREHHCDKTQLVLQMKLGTEVALSKANFLRTTRFETLQGFVMYLLPLCRDEVSRGHSVLVGAAIRMAECMGLHRDGSAYGLSPLEIQVRRLVWHQLCFLDIRTCEAQGPRPAIRREDYDTLMPLNCKEADLTPQTAVWPDAAGTWTSALLSIMRFEINEMMRNIWTDRRKLELRKTTLTAMLTKVENFRKRMLGRYDRLLDESVPIQKYARLVMQLLIFRLHVMVLHPYHANAANPLPEKLNGLLVTSGVLIIEIAIRLETNPLFRDWTWYLGAYQQYQIALLLATEVYYRPAHREAERIWPCLDWVFHLDPNAPRETKILQILTEVASKTSVYMGLRKVRAPTTISRAVPDRQAVKGSPPAPTAEPLPRPGQTQRAPQQQHRQRRQQPLSALQPGPGVMSGIKTEHAISPLPIPPALSPGARPSLTPLNEFIPSHFAQPSVEMGTTVMMQPPHLCTSAPQQQQEQERFVPQHPLGFTPQPSAQPLYQHAVFSGVADGEALWSLPPRHTAPGSPDNSSDGGSMDGQAHHHHGGMAAATRPGTAVGIGIGIGAGAGAGAGAGVLGGQQQQQQQQHQQHQQQEQAGAMGLMQELDWVSFYLCLVVSGLGPALKVSGPAQRVPPIPATLLFSLFSGRLRFAISKKACFTLTNGSA</sequence>
<feature type="domain" description="Zn(2)-C6 fungal-type" evidence="5">
    <location>
        <begin position="137"/>
        <end position="166"/>
    </location>
</feature>
<comment type="caution">
    <text evidence="6">The sequence shown here is derived from an EMBL/GenBank/DDBJ whole genome shotgun (WGS) entry which is preliminary data.</text>
</comment>
<feature type="compositionally biased region" description="Basic and acidic residues" evidence="4">
    <location>
        <begin position="188"/>
        <end position="199"/>
    </location>
</feature>
<dbReference type="SMART" id="SM00906">
    <property type="entry name" value="Fungal_trans"/>
    <property type="match status" value="1"/>
</dbReference>
<dbReference type="Proteomes" id="UP001600064">
    <property type="component" value="Unassembled WGS sequence"/>
</dbReference>
<keyword evidence="7" id="KW-1185">Reference proteome</keyword>
<keyword evidence="2" id="KW-0479">Metal-binding</keyword>
<feature type="compositionally biased region" description="Low complexity" evidence="4">
    <location>
        <begin position="47"/>
        <end position="60"/>
    </location>
</feature>
<evidence type="ECO:0000313" key="7">
    <source>
        <dbReference type="Proteomes" id="UP001600064"/>
    </source>
</evidence>
<dbReference type="Pfam" id="PF00172">
    <property type="entry name" value="Zn_clus"/>
    <property type="match status" value="1"/>
</dbReference>
<feature type="compositionally biased region" description="Low complexity" evidence="4">
    <location>
        <begin position="790"/>
        <end position="800"/>
    </location>
</feature>
<evidence type="ECO:0000259" key="5">
    <source>
        <dbReference type="PROSITE" id="PS50048"/>
    </source>
</evidence>
<dbReference type="CDD" id="cd00067">
    <property type="entry name" value="GAL4"/>
    <property type="match status" value="1"/>
</dbReference>
<feature type="region of interest" description="Disordered" evidence="4">
    <location>
        <begin position="188"/>
        <end position="235"/>
    </location>
</feature>